<name>A0ABZ2K7G2_9BACT</name>
<evidence type="ECO:0000313" key="4">
    <source>
        <dbReference type="EMBL" id="WXA92301.1"/>
    </source>
</evidence>
<keyword evidence="2" id="KW-0119">Carbohydrate metabolism</keyword>
<dbReference type="EMBL" id="CP089982">
    <property type="protein sequence ID" value="WXA92301.1"/>
    <property type="molecule type" value="Genomic_DNA"/>
</dbReference>
<protein>
    <submittedName>
        <fullName evidence="4">Lactonase family protein</fullName>
    </submittedName>
</protein>
<sequence length="400" mass="42038">MGSSSMAVLLGAMGLVGGVVPAAFMACSSNSDNGFEGAFPDASVDGLSNDAATTDQDARAPLGPPRVYVGSNDGKIRTYSFNEGTYALTLIDTVDAGRNPSFLAFDSERRYAYSVADQQGQIRAFSIDRSTGKLTPFQTIDSRGAGPTYIGLDRAGKLAMVANYGGGTIAVFPRLEQGKLGESSATRSFGDTAQTHQIAVDPTNNFVYVPNKGLDRVAILRRNGNDLADAGSAPSGDGPRHIDFAPSGHYAYVIDENGSTVSAFTLDSANGALAQLERVSSLEPGYDGGTNTGAEIQVLPDGKHLIVSNRGDNSLMVFDIDASSGKLTRRGRVSTQGRRPRHFQVEPTGRFLFVGNEGSDSVVVMAIDPSTGVPRPVGTPLSVPSPSYVGLIYLQVPRID</sequence>
<dbReference type="RefSeq" id="WP_394842918.1">
    <property type="nucleotide sequence ID" value="NZ_CP089982.1"/>
</dbReference>
<feature type="region of interest" description="Disordered" evidence="3">
    <location>
        <begin position="46"/>
        <end position="65"/>
    </location>
</feature>
<keyword evidence="5" id="KW-1185">Reference proteome</keyword>
<dbReference type="SUPFAM" id="SSF51004">
    <property type="entry name" value="C-terminal (heme d1) domain of cytochrome cd1-nitrite reductase"/>
    <property type="match status" value="1"/>
</dbReference>
<dbReference type="Pfam" id="PF10282">
    <property type="entry name" value="Lactonase"/>
    <property type="match status" value="1"/>
</dbReference>
<accession>A0ABZ2K7G2</accession>
<gene>
    <name evidence="4" type="ORF">LZC95_38330</name>
</gene>
<evidence type="ECO:0000256" key="2">
    <source>
        <dbReference type="ARBA" id="ARBA00022526"/>
    </source>
</evidence>
<organism evidence="4 5">
    <name type="scientific">Pendulispora brunnea</name>
    <dbReference type="NCBI Taxonomy" id="2905690"/>
    <lineage>
        <taxon>Bacteria</taxon>
        <taxon>Pseudomonadati</taxon>
        <taxon>Myxococcota</taxon>
        <taxon>Myxococcia</taxon>
        <taxon>Myxococcales</taxon>
        <taxon>Sorangiineae</taxon>
        <taxon>Pendulisporaceae</taxon>
        <taxon>Pendulispora</taxon>
    </lineage>
</organism>
<comment type="similarity">
    <text evidence="1">Belongs to the cycloisomerase 2 family.</text>
</comment>
<dbReference type="InterPro" id="IPR050282">
    <property type="entry name" value="Cycloisomerase_2"/>
</dbReference>
<dbReference type="InterPro" id="IPR011048">
    <property type="entry name" value="Haem_d1_sf"/>
</dbReference>
<evidence type="ECO:0000256" key="3">
    <source>
        <dbReference type="SAM" id="MobiDB-lite"/>
    </source>
</evidence>
<dbReference type="InterPro" id="IPR015943">
    <property type="entry name" value="WD40/YVTN_repeat-like_dom_sf"/>
</dbReference>
<dbReference type="Proteomes" id="UP001379533">
    <property type="component" value="Chromosome"/>
</dbReference>
<dbReference type="InterPro" id="IPR019405">
    <property type="entry name" value="Lactonase_7-beta_prop"/>
</dbReference>
<evidence type="ECO:0000256" key="1">
    <source>
        <dbReference type="ARBA" id="ARBA00005564"/>
    </source>
</evidence>
<dbReference type="PANTHER" id="PTHR30344">
    <property type="entry name" value="6-PHOSPHOGLUCONOLACTONASE-RELATED"/>
    <property type="match status" value="1"/>
</dbReference>
<evidence type="ECO:0000313" key="5">
    <source>
        <dbReference type="Proteomes" id="UP001379533"/>
    </source>
</evidence>
<keyword evidence="2" id="KW-0313">Glucose metabolism</keyword>
<proteinExistence type="inferred from homology"/>
<reference evidence="4 5" key="1">
    <citation type="submission" date="2021-12" db="EMBL/GenBank/DDBJ databases">
        <title>Discovery of the Pendulisporaceae a myxobacterial family with distinct sporulation behavior and unique specialized metabolism.</title>
        <authorList>
            <person name="Garcia R."/>
            <person name="Popoff A."/>
            <person name="Bader C.D."/>
            <person name="Loehr J."/>
            <person name="Walesch S."/>
            <person name="Walt C."/>
            <person name="Boldt J."/>
            <person name="Bunk B."/>
            <person name="Haeckl F.J.F.P.J."/>
            <person name="Gunesch A.P."/>
            <person name="Birkelbach J."/>
            <person name="Nuebel U."/>
            <person name="Pietschmann T."/>
            <person name="Bach T."/>
            <person name="Mueller R."/>
        </authorList>
    </citation>
    <scope>NUCLEOTIDE SEQUENCE [LARGE SCALE GENOMIC DNA]</scope>
    <source>
        <strain evidence="4 5">MSr12523</strain>
    </source>
</reference>
<dbReference type="PANTHER" id="PTHR30344:SF1">
    <property type="entry name" value="6-PHOSPHOGLUCONOLACTONASE"/>
    <property type="match status" value="1"/>
</dbReference>
<dbReference type="Gene3D" id="2.130.10.10">
    <property type="entry name" value="YVTN repeat-like/Quinoprotein amine dehydrogenase"/>
    <property type="match status" value="1"/>
</dbReference>